<dbReference type="Pfam" id="PF00899">
    <property type="entry name" value="ThiF"/>
    <property type="match status" value="1"/>
</dbReference>
<keyword evidence="3" id="KW-1185">Reference proteome</keyword>
<dbReference type="NCBIfam" id="NF006395">
    <property type="entry name" value="PRK08644.1"/>
    <property type="match status" value="1"/>
</dbReference>
<dbReference type="PANTHER" id="PTHR43267">
    <property type="entry name" value="TRNA THREONYLCARBAMOYLADENOSINE DEHYDRATASE"/>
    <property type="match status" value="1"/>
</dbReference>
<dbReference type="InterPro" id="IPR045886">
    <property type="entry name" value="ThiF/MoeB/HesA"/>
</dbReference>
<dbReference type="GO" id="GO:0061503">
    <property type="term" value="F:tRNA threonylcarbamoyladenosine dehydratase"/>
    <property type="evidence" value="ECO:0007669"/>
    <property type="project" value="TreeGrafter"/>
</dbReference>
<gene>
    <name evidence="2" type="ORF">AR1Y2_1224</name>
</gene>
<dbReference type="NCBIfam" id="TIGR02354">
    <property type="entry name" value="thiF_fam2"/>
    <property type="match status" value="1"/>
</dbReference>
<dbReference type="InterPro" id="IPR035985">
    <property type="entry name" value="Ubiquitin-activating_enz"/>
</dbReference>
<sequence length="210" mass="23073">MLSREQFELELTRRQTPEVRKKLKEGCVAVAGLGGLGSNIALMLARTGVKKLFLVDFDTVDPSNLNRQAYTIPQMGMKKTDAIQELIRQVNPWMELETFDGRVTEANVEKLFEPYPVICEAFDTPESKAVLVNGVISRLPGSVLISGNGMAGSYSSNLIRTDKKMNRLYVCGDGVHGISKTESLTAARVNICAGHEANMAIRLILGEKEV</sequence>
<dbReference type="AlphaFoldDB" id="A0A4P8IAT8"/>
<evidence type="ECO:0000259" key="1">
    <source>
        <dbReference type="Pfam" id="PF00899"/>
    </source>
</evidence>
<dbReference type="PANTHER" id="PTHR43267:SF3">
    <property type="entry name" value="THIF PROTEIN"/>
    <property type="match status" value="1"/>
</dbReference>
<dbReference type="GO" id="GO:0016779">
    <property type="term" value="F:nucleotidyltransferase activity"/>
    <property type="evidence" value="ECO:0007669"/>
    <property type="project" value="UniProtKB-KW"/>
</dbReference>
<reference evidence="2 3" key="1">
    <citation type="submission" date="2019-05" db="EMBL/GenBank/DDBJ databases">
        <title>Complete genome sequencing of Anaerostipes rhamnosivorans.</title>
        <authorList>
            <person name="Bui T.P.N."/>
            <person name="de Vos W.M."/>
        </authorList>
    </citation>
    <scope>NUCLEOTIDE SEQUENCE [LARGE SCALE GENOMIC DNA]</scope>
    <source>
        <strain evidence="2 3">1y2</strain>
    </source>
</reference>
<dbReference type="GO" id="GO:0008641">
    <property type="term" value="F:ubiquitin-like modifier activating enzyme activity"/>
    <property type="evidence" value="ECO:0007669"/>
    <property type="project" value="InterPro"/>
</dbReference>
<dbReference type="Gene3D" id="3.40.50.720">
    <property type="entry name" value="NAD(P)-binding Rossmann-like Domain"/>
    <property type="match status" value="1"/>
</dbReference>
<dbReference type="InterPro" id="IPR012729">
    <property type="entry name" value="ThiF_fam2"/>
</dbReference>
<protein>
    <submittedName>
        <fullName evidence="2">Sulfur carrier protein adenylyltransferase ThiF</fullName>
    </submittedName>
</protein>
<organism evidence="2 3">
    <name type="scientific">Anaerostipes rhamnosivorans</name>
    <dbReference type="NCBI Taxonomy" id="1229621"/>
    <lineage>
        <taxon>Bacteria</taxon>
        <taxon>Bacillati</taxon>
        <taxon>Bacillota</taxon>
        <taxon>Clostridia</taxon>
        <taxon>Lachnospirales</taxon>
        <taxon>Lachnospiraceae</taxon>
        <taxon>Anaerostipes</taxon>
    </lineage>
</organism>
<keyword evidence="2" id="KW-0548">Nucleotidyltransferase</keyword>
<evidence type="ECO:0000313" key="2">
    <source>
        <dbReference type="EMBL" id="QCP34678.1"/>
    </source>
</evidence>
<dbReference type="InterPro" id="IPR000594">
    <property type="entry name" value="ThiF_NAD_FAD-bd"/>
</dbReference>
<dbReference type="EMBL" id="CP040058">
    <property type="protein sequence ID" value="QCP34678.1"/>
    <property type="molecule type" value="Genomic_DNA"/>
</dbReference>
<dbReference type="KEGG" id="arf:AR1Y2_1224"/>
<dbReference type="Proteomes" id="UP000298653">
    <property type="component" value="Chromosome"/>
</dbReference>
<proteinExistence type="predicted"/>
<evidence type="ECO:0000313" key="3">
    <source>
        <dbReference type="Proteomes" id="UP000298653"/>
    </source>
</evidence>
<dbReference type="SUPFAM" id="SSF69572">
    <property type="entry name" value="Activating enzymes of the ubiquitin-like proteins"/>
    <property type="match status" value="1"/>
</dbReference>
<keyword evidence="2" id="KW-0808">Transferase</keyword>
<name>A0A4P8IAT8_9FIRM</name>
<dbReference type="RefSeq" id="WP_243118876.1">
    <property type="nucleotide sequence ID" value="NZ_CP040058.1"/>
</dbReference>
<dbReference type="GO" id="GO:0061504">
    <property type="term" value="P:cyclic threonylcarbamoyladenosine biosynthetic process"/>
    <property type="evidence" value="ECO:0007669"/>
    <property type="project" value="TreeGrafter"/>
</dbReference>
<accession>A0A4P8IAT8</accession>
<feature type="domain" description="THIF-type NAD/FAD binding fold" evidence="1">
    <location>
        <begin position="17"/>
        <end position="209"/>
    </location>
</feature>